<keyword evidence="3 5" id="KW-1133">Transmembrane helix</keyword>
<dbReference type="OrthoDB" id="311720at2759"/>
<feature type="transmembrane region" description="Helical" evidence="5">
    <location>
        <begin position="34"/>
        <end position="55"/>
    </location>
</feature>
<evidence type="ECO:0000256" key="1">
    <source>
        <dbReference type="ARBA" id="ARBA00004141"/>
    </source>
</evidence>
<evidence type="ECO:0000256" key="3">
    <source>
        <dbReference type="ARBA" id="ARBA00022989"/>
    </source>
</evidence>
<dbReference type="EMBL" id="QOIP01000001">
    <property type="protein sequence ID" value="RLU27312.1"/>
    <property type="molecule type" value="Genomic_DNA"/>
</dbReference>
<proteinExistence type="predicted"/>
<dbReference type="PANTHER" id="PTHR13531:SF6">
    <property type="entry name" value="TMEM (HUMAN TRANSMEMBRANE PROTEIN) HOMOLOG"/>
    <property type="match status" value="1"/>
</dbReference>
<keyword evidence="4 5" id="KW-0472">Membrane</keyword>
<sequence>MALYFNVWVYPLWFLVMLVNLDAKYYYLTDVYKFITVAVFSVISIFEGIRLYLGYLGNLAEKIPELASFWLVSTLIHFPLEMFLLLDKKTKAHISETIANGSMMFLLVIEIVTATVALRKLAEHHAKRFYVAQLYGIDDRTH</sequence>
<keyword evidence="2 5" id="KW-0812">Transmembrane</keyword>
<dbReference type="Pfam" id="PF09799">
    <property type="entry name" value="Transmemb_17"/>
    <property type="match status" value="1"/>
</dbReference>
<evidence type="ECO:0000313" key="6">
    <source>
        <dbReference type="EMBL" id="RLU27312.1"/>
    </source>
</evidence>
<comment type="caution">
    <text evidence="6">The sequence shown here is derived from an EMBL/GenBank/DDBJ whole genome shotgun (WGS) entry which is preliminary data.</text>
</comment>
<organism evidence="6 7">
    <name type="scientific">Ooceraea biroi</name>
    <name type="common">Clonal raider ant</name>
    <name type="synonym">Cerapachys biroi</name>
    <dbReference type="NCBI Taxonomy" id="2015173"/>
    <lineage>
        <taxon>Eukaryota</taxon>
        <taxon>Metazoa</taxon>
        <taxon>Ecdysozoa</taxon>
        <taxon>Arthropoda</taxon>
        <taxon>Hexapoda</taxon>
        <taxon>Insecta</taxon>
        <taxon>Pterygota</taxon>
        <taxon>Neoptera</taxon>
        <taxon>Endopterygota</taxon>
        <taxon>Hymenoptera</taxon>
        <taxon>Apocrita</taxon>
        <taxon>Aculeata</taxon>
        <taxon>Formicoidea</taxon>
        <taxon>Formicidae</taxon>
        <taxon>Dorylinae</taxon>
        <taxon>Ooceraea</taxon>
    </lineage>
</organism>
<evidence type="ECO:0000256" key="2">
    <source>
        <dbReference type="ARBA" id="ARBA00022692"/>
    </source>
</evidence>
<feature type="transmembrane region" description="Helical" evidence="5">
    <location>
        <begin position="7"/>
        <end position="28"/>
    </location>
</feature>
<evidence type="ECO:0000256" key="5">
    <source>
        <dbReference type="SAM" id="Phobius"/>
    </source>
</evidence>
<dbReference type="AlphaFoldDB" id="A0A3L8E444"/>
<comment type="subcellular location">
    <subcellularLocation>
        <location evidence="1">Membrane</location>
        <topology evidence="1">Multi-pass membrane protein</topology>
    </subcellularLocation>
</comment>
<name>A0A3L8E444_OOCBI</name>
<dbReference type="GO" id="GO:0016020">
    <property type="term" value="C:membrane"/>
    <property type="evidence" value="ECO:0007669"/>
    <property type="project" value="UniProtKB-SubCell"/>
</dbReference>
<dbReference type="GO" id="GO:1905515">
    <property type="term" value="P:non-motile cilium assembly"/>
    <property type="evidence" value="ECO:0007669"/>
    <property type="project" value="TreeGrafter"/>
</dbReference>
<accession>A0A3L8E444</accession>
<gene>
    <name evidence="6" type="ORF">DMN91_001113</name>
</gene>
<evidence type="ECO:0000256" key="4">
    <source>
        <dbReference type="ARBA" id="ARBA00023136"/>
    </source>
</evidence>
<dbReference type="Proteomes" id="UP000279307">
    <property type="component" value="Chromosome 1"/>
</dbReference>
<feature type="transmembrane region" description="Helical" evidence="5">
    <location>
        <begin position="98"/>
        <end position="118"/>
    </location>
</feature>
<dbReference type="InterPro" id="IPR019184">
    <property type="entry name" value="Uncharacterised_TM-17"/>
</dbReference>
<evidence type="ECO:0000313" key="7">
    <source>
        <dbReference type="Proteomes" id="UP000279307"/>
    </source>
</evidence>
<feature type="transmembrane region" description="Helical" evidence="5">
    <location>
        <begin position="67"/>
        <end position="86"/>
    </location>
</feature>
<reference evidence="6 7" key="1">
    <citation type="journal article" date="2018" name="Genome Res.">
        <title>The genomic architecture and molecular evolution of ant odorant receptors.</title>
        <authorList>
            <person name="McKenzie S.K."/>
            <person name="Kronauer D.J.C."/>
        </authorList>
    </citation>
    <scope>NUCLEOTIDE SEQUENCE [LARGE SCALE GENOMIC DNA]</scope>
    <source>
        <strain evidence="6">Clonal line C1</strain>
    </source>
</reference>
<evidence type="ECO:0008006" key="8">
    <source>
        <dbReference type="Google" id="ProtNLM"/>
    </source>
</evidence>
<dbReference type="PANTHER" id="PTHR13531">
    <property type="entry name" value="GEO07735P1-RELATED-RELATED"/>
    <property type="match status" value="1"/>
</dbReference>
<dbReference type="GO" id="GO:0035869">
    <property type="term" value="C:ciliary transition zone"/>
    <property type="evidence" value="ECO:0007669"/>
    <property type="project" value="TreeGrafter"/>
</dbReference>
<protein>
    <recommendedName>
        <fullName evidence="8">Transmembrane protein 17B</fullName>
    </recommendedName>
</protein>